<evidence type="ECO:0000256" key="6">
    <source>
        <dbReference type="ARBA" id="ARBA00023136"/>
    </source>
</evidence>
<feature type="transmembrane region" description="Helical" evidence="7">
    <location>
        <begin position="172"/>
        <end position="194"/>
    </location>
</feature>
<organism evidence="8 9">
    <name type="scientific">Lichenicoccus roseus</name>
    <dbReference type="NCBI Taxonomy" id="2683649"/>
    <lineage>
        <taxon>Bacteria</taxon>
        <taxon>Pseudomonadati</taxon>
        <taxon>Pseudomonadota</taxon>
        <taxon>Alphaproteobacteria</taxon>
        <taxon>Acetobacterales</taxon>
        <taxon>Acetobacteraceae</taxon>
        <taxon>Lichenicoccus</taxon>
    </lineage>
</organism>
<evidence type="ECO:0000256" key="7">
    <source>
        <dbReference type="SAM" id="Phobius"/>
    </source>
</evidence>
<dbReference type="Proteomes" id="UP000305654">
    <property type="component" value="Unassembled WGS sequence"/>
</dbReference>
<feature type="transmembrane region" description="Helical" evidence="7">
    <location>
        <begin position="28"/>
        <end position="46"/>
    </location>
</feature>
<evidence type="ECO:0000313" key="9">
    <source>
        <dbReference type="Proteomes" id="UP000305654"/>
    </source>
</evidence>
<sequence length="240" mass="24868">MLVLCRVSAAVMVLPGIGESEIPMVVRAALAVGIAVLIYPGVRTLLPAPQLPVPQLVALIAAELACGLLIGWLARLLALSLPIAGQIISTMIGLSSVLQPDPDLGSQTSALSRLLAIVAPVLVLSSGLYALPLGALAGSYRLLPPGMPLPTGDIVQSVAVATENSFALALRLASPLVLVGLLWQLMLGVLARLLPTLQVYQLSLPGQVLGGLLLFGLLLGPILHNWMQALQTGFDTLPGR</sequence>
<keyword evidence="6 7" id="KW-0472">Membrane</keyword>
<reference evidence="8 9" key="1">
    <citation type="submission" date="2019-05" db="EMBL/GenBank/DDBJ databases">
        <authorList>
            <person name="Pankratov T."/>
            <person name="Grouzdev D."/>
        </authorList>
    </citation>
    <scope>NUCLEOTIDE SEQUENCE [LARGE SCALE GENOMIC DNA]</scope>
    <source>
        <strain evidence="8 9">KEBCLARHB70R</strain>
    </source>
</reference>
<comment type="subcellular location">
    <subcellularLocation>
        <location evidence="1">Cell membrane</location>
        <topology evidence="1">Multi-pass membrane protein</topology>
    </subcellularLocation>
</comment>
<evidence type="ECO:0000256" key="2">
    <source>
        <dbReference type="ARBA" id="ARBA00009772"/>
    </source>
</evidence>
<dbReference type="EMBL" id="VCDI01000002">
    <property type="protein sequence ID" value="TLU73597.1"/>
    <property type="molecule type" value="Genomic_DNA"/>
</dbReference>
<proteinExistence type="inferred from homology"/>
<keyword evidence="9" id="KW-1185">Reference proteome</keyword>
<comment type="similarity">
    <text evidence="2">Belongs to the FliR/MopE/SpaR family.</text>
</comment>
<evidence type="ECO:0000256" key="4">
    <source>
        <dbReference type="ARBA" id="ARBA00022692"/>
    </source>
</evidence>
<dbReference type="GO" id="GO:0006605">
    <property type="term" value="P:protein targeting"/>
    <property type="evidence" value="ECO:0007669"/>
    <property type="project" value="InterPro"/>
</dbReference>
<keyword evidence="3" id="KW-1003">Cell membrane</keyword>
<dbReference type="InterPro" id="IPR002010">
    <property type="entry name" value="T3SS_IM_R"/>
</dbReference>
<dbReference type="PANTHER" id="PTHR30065">
    <property type="entry name" value="FLAGELLAR BIOSYNTHETIC PROTEIN FLIR"/>
    <property type="match status" value="1"/>
</dbReference>
<comment type="caution">
    <text evidence="8">The sequence shown here is derived from an EMBL/GenBank/DDBJ whole genome shotgun (WGS) entry which is preliminary data.</text>
</comment>
<feature type="transmembrane region" description="Helical" evidence="7">
    <location>
        <begin position="53"/>
        <end position="73"/>
    </location>
</feature>
<accession>A0A5R9JAN4</accession>
<gene>
    <name evidence="8" type="ORF">FE263_06805</name>
</gene>
<dbReference type="PANTHER" id="PTHR30065:SF1">
    <property type="entry name" value="SURFACE PRESENTATION OF ANTIGENS PROTEIN SPAR"/>
    <property type="match status" value="1"/>
</dbReference>
<feature type="transmembrane region" description="Helical" evidence="7">
    <location>
        <begin position="110"/>
        <end position="131"/>
    </location>
</feature>
<keyword evidence="8" id="KW-0969">Cilium</keyword>
<dbReference type="AlphaFoldDB" id="A0A5R9JAN4"/>
<dbReference type="PRINTS" id="PR00953">
    <property type="entry name" value="TYPE3IMRPROT"/>
</dbReference>
<keyword evidence="8" id="KW-0282">Flagellum</keyword>
<keyword evidence="4 7" id="KW-0812">Transmembrane</keyword>
<name>A0A5R9JAN4_9PROT</name>
<protein>
    <submittedName>
        <fullName evidence="8">Flagellar biosynthetic protein FliR</fullName>
    </submittedName>
</protein>
<dbReference type="OrthoDB" id="9779817at2"/>
<dbReference type="GO" id="GO:0005886">
    <property type="term" value="C:plasma membrane"/>
    <property type="evidence" value="ECO:0007669"/>
    <property type="project" value="UniProtKB-SubCell"/>
</dbReference>
<dbReference type="Pfam" id="PF01311">
    <property type="entry name" value="Bac_export_1"/>
    <property type="match status" value="1"/>
</dbReference>
<evidence type="ECO:0000256" key="1">
    <source>
        <dbReference type="ARBA" id="ARBA00004651"/>
    </source>
</evidence>
<evidence type="ECO:0000256" key="3">
    <source>
        <dbReference type="ARBA" id="ARBA00022475"/>
    </source>
</evidence>
<keyword evidence="5 7" id="KW-1133">Transmembrane helix</keyword>
<evidence type="ECO:0000256" key="5">
    <source>
        <dbReference type="ARBA" id="ARBA00022989"/>
    </source>
</evidence>
<evidence type="ECO:0000313" key="8">
    <source>
        <dbReference type="EMBL" id="TLU73597.1"/>
    </source>
</evidence>
<feature type="transmembrane region" description="Helical" evidence="7">
    <location>
        <begin position="206"/>
        <end position="227"/>
    </location>
</feature>
<keyword evidence="8" id="KW-0966">Cell projection</keyword>
<feature type="transmembrane region" description="Helical" evidence="7">
    <location>
        <begin position="79"/>
        <end position="98"/>
    </location>
</feature>